<keyword evidence="5 6" id="KW-0472">Membrane</keyword>
<evidence type="ECO:0000313" key="8">
    <source>
        <dbReference type="EMBL" id="KAK6468587.1"/>
    </source>
</evidence>
<keyword evidence="6" id="KW-0812">Transmembrane</keyword>
<dbReference type="SUPFAM" id="SSF52540">
    <property type="entry name" value="P-loop containing nucleoside triphosphate hydrolases"/>
    <property type="match status" value="1"/>
</dbReference>
<comment type="subcellular location">
    <subcellularLocation>
        <location evidence="1">Membrane</location>
    </subcellularLocation>
</comment>
<feature type="transmembrane region" description="Helical" evidence="6">
    <location>
        <begin position="322"/>
        <end position="342"/>
    </location>
</feature>
<evidence type="ECO:0000256" key="3">
    <source>
        <dbReference type="ARBA" id="ARBA00022801"/>
    </source>
</evidence>
<evidence type="ECO:0000259" key="7">
    <source>
        <dbReference type="Pfam" id="PF00350"/>
    </source>
</evidence>
<feature type="transmembrane region" description="Helical" evidence="6">
    <location>
        <begin position="380"/>
        <end position="401"/>
    </location>
</feature>
<evidence type="ECO:0000256" key="1">
    <source>
        <dbReference type="ARBA" id="ARBA00004370"/>
    </source>
</evidence>
<dbReference type="InterPro" id="IPR027417">
    <property type="entry name" value="P-loop_NTPase"/>
</dbReference>
<reference evidence="8 9" key="1">
    <citation type="submission" date="2021-05" db="EMBL/GenBank/DDBJ databases">
        <authorList>
            <person name="Zahm M."/>
            <person name="Klopp C."/>
            <person name="Cabau C."/>
            <person name="Kuhl H."/>
            <person name="Suciu R."/>
            <person name="Ciorpac M."/>
            <person name="Holostenco D."/>
            <person name="Gessner J."/>
            <person name="Wuertz S."/>
            <person name="Hohne C."/>
            <person name="Stock M."/>
            <person name="Gislard M."/>
            <person name="Lluch J."/>
            <person name="Milhes M."/>
            <person name="Lampietro C."/>
            <person name="Lopez Roques C."/>
            <person name="Donnadieu C."/>
            <person name="Du K."/>
            <person name="Schartl M."/>
            <person name="Guiguen Y."/>
        </authorList>
    </citation>
    <scope>NUCLEOTIDE SEQUENCE [LARGE SCALE GENOMIC DNA]</scope>
    <source>
        <strain evidence="8">Hh-F2</strain>
        <tissue evidence="8">Blood</tissue>
    </source>
</reference>
<dbReference type="InterPro" id="IPR045063">
    <property type="entry name" value="Dynamin_N"/>
</dbReference>
<dbReference type="PANTHER" id="PTHR10465">
    <property type="entry name" value="TRANSMEMBRANE GTPASE FZO1"/>
    <property type="match status" value="1"/>
</dbReference>
<gene>
    <name evidence="8" type="ORF">HHUSO_G33339</name>
</gene>
<evidence type="ECO:0000256" key="4">
    <source>
        <dbReference type="ARBA" id="ARBA00023134"/>
    </source>
</evidence>
<evidence type="ECO:0000313" key="9">
    <source>
        <dbReference type="Proteomes" id="UP001369086"/>
    </source>
</evidence>
<evidence type="ECO:0000256" key="6">
    <source>
        <dbReference type="SAM" id="Phobius"/>
    </source>
</evidence>
<dbReference type="Proteomes" id="UP001369086">
    <property type="component" value="Unassembled WGS sequence"/>
</dbReference>
<dbReference type="Pfam" id="PF00350">
    <property type="entry name" value="Dynamin_N"/>
    <property type="match status" value="1"/>
</dbReference>
<proteinExistence type="predicted"/>
<name>A0ABR0Y7G7_HUSHU</name>
<dbReference type="EMBL" id="JAHFZB010000043">
    <property type="protein sequence ID" value="KAK6468587.1"/>
    <property type="molecule type" value="Genomic_DNA"/>
</dbReference>
<keyword evidence="6" id="KW-1133">Transmembrane helix</keyword>
<protein>
    <recommendedName>
        <fullName evidence="7">Dynamin N-terminal domain-containing protein</fullName>
    </recommendedName>
</protein>
<comment type="caution">
    <text evidence="8">The sequence shown here is derived from an EMBL/GenBank/DDBJ whole genome shotgun (WGS) entry which is preliminary data.</text>
</comment>
<feature type="domain" description="Dynamin N-terminal" evidence="7">
    <location>
        <begin position="60"/>
        <end position="167"/>
    </location>
</feature>
<accession>A0ABR0Y7G7</accession>
<dbReference type="Gene3D" id="3.40.50.300">
    <property type="entry name" value="P-loop containing nucleotide triphosphate hydrolases"/>
    <property type="match status" value="1"/>
</dbReference>
<keyword evidence="4" id="KW-0342">GTP-binding</keyword>
<keyword evidence="2" id="KW-0547">Nucleotide-binding</keyword>
<organism evidence="8 9">
    <name type="scientific">Huso huso</name>
    <name type="common">Beluga</name>
    <name type="synonym">Acipenser huso</name>
    <dbReference type="NCBI Taxonomy" id="61971"/>
    <lineage>
        <taxon>Eukaryota</taxon>
        <taxon>Metazoa</taxon>
        <taxon>Chordata</taxon>
        <taxon>Craniata</taxon>
        <taxon>Vertebrata</taxon>
        <taxon>Euteleostomi</taxon>
        <taxon>Actinopterygii</taxon>
        <taxon>Chondrostei</taxon>
        <taxon>Acipenseriformes</taxon>
        <taxon>Acipenseridae</taxon>
        <taxon>Huso</taxon>
    </lineage>
</organism>
<sequence>MSGRLRHRQAANAAGKIEENVNERILSECHALYADPKNGLVKAAAALGLPLLAPRKKISIMLMGNHSAGKSSFINWYVGEHIQRTGVAIETQGFTFVTSGRRRESLTGNATLHLYQHFQKLEEITGVSDYLSTEISTSREKRFGLVTFIDTPGLVDGDMKYEFDVERALLWLGDQVDLVFVFFDPMGQALCKRTLNIVERLSEENGEKMRFYLSKADEAGDESDRQRVMMQIVQELCKRPGLNKCGFDMPTIYIPDPAKPSRCLNQIDGVCTTIEKTIDQSVQSSLNHLERDCDIIAESSERRLREDSYQTTLNRKTWIKHFLFGCLGYLLPLCFLASFVIGCFSDDSLTDMAGPDIAHALRVYTEVVSVLWGWLAQDSYLWGVFVILGSSGLFLLLARFYSRTEPTLSRRQKRNLRETHAYIQEVVKPRKVELYDLYLRQCILDYDIS</sequence>
<dbReference type="PANTHER" id="PTHR10465:SF4">
    <property type="entry name" value="DYNAMIN N-TERMINAL DOMAIN-CONTAINING PROTEIN"/>
    <property type="match status" value="1"/>
</dbReference>
<keyword evidence="9" id="KW-1185">Reference proteome</keyword>
<evidence type="ECO:0000256" key="5">
    <source>
        <dbReference type="ARBA" id="ARBA00023136"/>
    </source>
</evidence>
<evidence type="ECO:0000256" key="2">
    <source>
        <dbReference type="ARBA" id="ARBA00022741"/>
    </source>
</evidence>
<keyword evidence="3" id="KW-0378">Hydrolase</keyword>
<dbReference type="InterPro" id="IPR027094">
    <property type="entry name" value="Mitofusin_fam"/>
</dbReference>